<dbReference type="InterPro" id="IPR003593">
    <property type="entry name" value="AAA+_ATPase"/>
</dbReference>
<evidence type="ECO:0000256" key="5">
    <source>
        <dbReference type="ARBA" id="ARBA00022840"/>
    </source>
</evidence>
<dbReference type="Gene3D" id="3.40.50.300">
    <property type="entry name" value="P-loop containing nucleotide triphosphate hydrolases"/>
    <property type="match status" value="1"/>
</dbReference>
<keyword evidence="8 10" id="KW-0234">DNA repair</keyword>
<dbReference type="InterPro" id="IPR027417">
    <property type="entry name" value="P-loop_NTPase"/>
</dbReference>
<comment type="subcellular location">
    <subcellularLocation>
        <location evidence="10">Cytoplasm</location>
    </subcellularLocation>
</comment>
<dbReference type="PROSITE" id="PS50162">
    <property type="entry name" value="RECA_2"/>
    <property type="match status" value="1"/>
</dbReference>
<dbReference type="SUPFAM" id="SSF52540">
    <property type="entry name" value="P-loop containing nucleoside triphosphate hydrolases"/>
    <property type="match status" value="1"/>
</dbReference>
<feature type="binding site" evidence="10">
    <location>
        <begin position="72"/>
        <end position="79"/>
    </location>
    <ligand>
        <name>ATP</name>
        <dbReference type="ChEBI" id="CHEBI:30616"/>
    </ligand>
</feature>
<dbReference type="Pfam" id="PF21096">
    <property type="entry name" value="RecA_C"/>
    <property type="match status" value="1"/>
</dbReference>
<evidence type="ECO:0000256" key="6">
    <source>
        <dbReference type="ARBA" id="ARBA00023125"/>
    </source>
</evidence>
<dbReference type="EMBL" id="JAUQSZ010000015">
    <property type="protein sequence ID" value="MDO7844360.1"/>
    <property type="molecule type" value="Genomic_DNA"/>
</dbReference>
<keyword evidence="4 10" id="KW-0227">DNA damage</keyword>
<comment type="function">
    <text evidence="10">Can catalyze the hydrolysis of ATP in the presence of single-stranded DNA, the ATP-dependent uptake of single-stranded DNA by duplex DNA, and the ATP-dependent hybridization of homologous single-stranded DNAs. It interacts with LexA causing its activation and leading to its autocatalytic cleavage.</text>
</comment>
<dbReference type="PROSITE" id="PS00321">
    <property type="entry name" value="RECA_1"/>
    <property type="match status" value="1"/>
</dbReference>
<feature type="domain" description="RecA family profile 1" evidence="13">
    <location>
        <begin position="42"/>
        <end position="201"/>
    </location>
</feature>
<dbReference type="Pfam" id="PF00154">
    <property type="entry name" value="RecA_N"/>
    <property type="match status" value="1"/>
</dbReference>
<comment type="similarity">
    <text evidence="1 10 12">Belongs to the RecA family.</text>
</comment>
<keyword evidence="7 10" id="KW-0233">DNA recombination</keyword>
<dbReference type="PRINTS" id="PR00142">
    <property type="entry name" value="RECA"/>
</dbReference>
<dbReference type="HAMAP" id="MF_00268">
    <property type="entry name" value="RecA"/>
    <property type="match status" value="1"/>
</dbReference>
<accession>A0ABT9A3H3</accession>
<evidence type="ECO:0000256" key="4">
    <source>
        <dbReference type="ARBA" id="ARBA00022763"/>
    </source>
</evidence>
<gene>
    <name evidence="10 15" type="primary">recA</name>
    <name evidence="15" type="ORF">Q5H94_18675</name>
</gene>
<proteinExistence type="inferred from homology"/>
<evidence type="ECO:0000256" key="8">
    <source>
        <dbReference type="ARBA" id="ARBA00023204"/>
    </source>
</evidence>
<dbReference type="SUPFAM" id="SSF54752">
    <property type="entry name" value="RecA protein, C-terminal domain"/>
    <property type="match status" value="1"/>
</dbReference>
<protein>
    <recommendedName>
        <fullName evidence="2 10">Protein RecA</fullName>
    </recommendedName>
    <alternativeName>
        <fullName evidence="10 11">Recombinase A</fullName>
    </alternativeName>
</protein>
<evidence type="ECO:0000313" key="16">
    <source>
        <dbReference type="Proteomes" id="UP001176468"/>
    </source>
</evidence>
<dbReference type="InterPro" id="IPR020587">
    <property type="entry name" value="RecA_monomer-monomer_interface"/>
</dbReference>
<evidence type="ECO:0000256" key="2">
    <source>
        <dbReference type="ARBA" id="ARBA00015553"/>
    </source>
</evidence>
<evidence type="ECO:0000259" key="14">
    <source>
        <dbReference type="PROSITE" id="PS50163"/>
    </source>
</evidence>
<dbReference type="PANTHER" id="PTHR45900:SF1">
    <property type="entry name" value="MITOCHONDRIAL DNA REPAIR PROTEIN RECA HOMOLOG-RELATED"/>
    <property type="match status" value="1"/>
</dbReference>
<dbReference type="SMART" id="SM00382">
    <property type="entry name" value="AAA"/>
    <property type="match status" value="1"/>
</dbReference>
<evidence type="ECO:0000256" key="11">
    <source>
        <dbReference type="RuleBase" id="RU000526"/>
    </source>
</evidence>
<keyword evidence="6 10" id="KW-0238">DNA-binding</keyword>
<keyword evidence="10" id="KW-0963">Cytoplasm</keyword>
<dbReference type="InterPro" id="IPR049428">
    <property type="entry name" value="RecA-like_N"/>
</dbReference>
<reference evidence="15" key="1">
    <citation type="submission" date="2023-07" db="EMBL/GenBank/DDBJ databases">
        <authorList>
            <person name="Kim M.K."/>
        </authorList>
    </citation>
    <scope>NUCLEOTIDE SEQUENCE</scope>
    <source>
        <strain evidence="15">CA1-15</strain>
    </source>
</reference>
<keyword evidence="3 10" id="KW-0547">Nucleotide-binding</keyword>
<evidence type="ECO:0000256" key="9">
    <source>
        <dbReference type="ARBA" id="ARBA00023236"/>
    </source>
</evidence>
<comment type="caution">
    <text evidence="15">The sequence shown here is derived from an EMBL/GenBank/DDBJ whole genome shotgun (WGS) entry which is preliminary data.</text>
</comment>
<dbReference type="InterPro" id="IPR020584">
    <property type="entry name" value="DNA_recomb/repair_RecA_CS"/>
</dbReference>
<dbReference type="Proteomes" id="UP001176468">
    <property type="component" value="Unassembled WGS sequence"/>
</dbReference>
<evidence type="ECO:0000313" key="15">
    <source>
        <dbReference type="EMBL" id="MDO7844360.1"/>
    </source>
</evidence>
<sequence>MAASNDKAATERAKALEAALAQIDRAFGKGSAMKLGSKETMQVESISTGSLGLDIALGVGGLPRGRVIEIYGPESSGKTTLALHVIAEAQKTGGTAAFVDAEHALDPVYAKKLGVNIDELIVSQPDTGEQALEIVDTLVRSNAIDVLVVDSVAALVPRAEIEGEMGDSHVGLQARLMSQSLRKLTGSISRSRCMVIFINQLRMKIGVMYGNPETTTGGNALKFYASVRLDIRRTGQIKDREEIIGNTTRVKVVKNKVAPPFKQVEFDIMYGQGVSKIGEILDLGVKAGLVEKSGAWFSYDSVRIGQGRENAKTFLKENVEMCERLEKAIRNRTDKVAEEMMAGPDEGDDLDDM</sequence>
<dbReference type="InterPro" id="IPR020588">
    <property type="entry name" value="RecA_ATP-bd"/>
</dbReference>
<dbReference type="PANTHER" id="PTHR45900">
    <property type="entry name" value="RECA"/>
    <property type="match status" value="1"/>
</dbReference>
<keyword evidence="16" id="KW-1185">Reference proteome</keyword>
<dbReference type="PROSITE" id="PS50163">
    <property type="entry name" value="RECA_3"/>
    <property type="match status" value="1"/>
</dbReference>
<evidence type="ECO:0000256" key="12">
    <source>
        <dbReference type="RuleBase" id="RU004527"/>
    </source>
</evidence>
<dbReference type="NCBIfam" id="TIGR02012">
    <property type="entry name" value="tigrfam_recA"/>
    <property type="match status" value="1"/>
</dbReference>
<keyword evidence="9 10" id="KW-0742">SOS response</keyword>
<dbReference type="InterPro" id="IPR013765">
    <property type="entry name" value="DNA_recomb/repair_RecA"/>
</dbReference>
<keyword evidence="5 10" id="KW-0067">ATP-binding</keyword>
<dbReference type="InterPro" id="IPR049261">
    <property type="entry name" value="RecA-like_C"/>
</dbReference>
<feature type="domain" description="RecA family profile 2" evidence="14">
    <location>
        <begin position="206"/>
        <end position="279"/>
    </location>
</feature>
<dbReference type="InterPro" id="IPR023400">
    <property type="entry name" value="RecA_C_sf"/>
</dbReference>
<name>A0ABT9A3H3_9SPHN</name>
<evidence type="ECO:0000259" key="13">
    <source>
        <dbReference type="PROSITE" id="PS50162"/>
    </source>
</evidence>
<evidence type="ECO:0000256" key="3">
    <source>
        <dbReference type="ARBA" id="ARBA00022741"/>
    </source>
</evidence>
<evidence type="ECO:0000256" key="1">
    <source>
        <dbReference type="ARBA" id="ARBA00009391"/>
    </source>
</evidence>
<organism evidence="15 16">
    <name type="scientific">Sphingomonas immobilis</name>
    <dbReference type="NCBI Taxonomy" id="3063997"/>
    <lineage>
        <taxon>Bacteria</taxon>
        <taxon>Pseudomonadati</taxon>
        <taxon>Pseudomonadota</taxon>
        <taxon>Alphaproteobacteria</taxon>
        <taxon>Sphingomonadales</taxon>
        <taxon>Sphingomonadaceae</taxon>
        <taxon>Sphingomonas</taxon>
    </lineage>
</organism>
<evidence type="ECO:0000256" key="7">
    <source>
        <dbReference type="ARBA" id="ARBA00023172"/>
    </source>
</evidence>
<dbReference type="CDD" id="cd00983">
    <property type="entry name" value="RecA"/>
    <property type="match status" value="1"/>
</dbReference>
<evidence type="ECO:0000256" key="10">
    <source>
        <dbReference type="HAMAP-Rule" id="MF_00268"/>
    </source>
</evidence>